<dbReference type="InterPro" id="IPR013783">
    <property type="entry name" value="Ig-like_fold"/>
</dbReference>
<evidence type="ECO:0000256" key="2">
    <source>
        <dbReference type="ARBA" id="ARBA00006063"/>
    </source>
</evidence>
<comment type="catalytic activity">
    <reaction evidence="9">
        <text>L-seryl-[EGF-like domain protein] + UDP-alpha-D-xylose = 3-O-(beta-D-xylosyl)-L-seryl-[EGF-like domain protein] + UDP + H(+)</text>
        <dbReference type="Rhea" id="RHEA:62016"/>
        <dbReference type="Rhea" id="RHEA-COMP:16010"/>
        <dbReference type="Rhea" id="RHEA-COMP:16011"/>
        <dbReference type="ChEBI" id="CHEBI:15378"/>
        <dbReference type="ChEBI" id="CHEBI:29999"/>
        <dbReference type="ChEBI" id="CHEBI:57632"/>
        <dbReference type="ChEBI" id="CHEBI:58223"/>
        <dbReference type="ChEBI" id="CHEBI:132085"/>
    </reaction>
</comment>
<keyword evidence="3" id="KW-0328">Glycosyltransferase</keyword>
<gene>
    <name evidence="14" type="primary">LOC105267436</name>
</gene>
<evidence type="ECO:0000256" key="11">
    <source>
        <dbReference type="SAM" id="SignalP"/>
    </source>
</evidence>
<keyword evidence="6" id="KW-0325">Glycoprotein</keyword>
<dbReference type="KEGG" id="fas:105267436"/>
<dbReference type="GO" id="GO:0005788">
    <property type="term" value="C:endoplasmic reticulum lumen"/>
    <property type="evidence" value="ECO:0007669"/>
    <property type="project" value="UniProtKB-SubCell"/>
</dbReference>
<evidence type="ECO:0000256" key="1">
    <source>
        <dbReference type="ARBA" id="ARBA00004319"/>
    </source>
</evidence>
<feature type="signal peptide" evidence="11">
    <location>
        <begin position="1"/>
        <end position="18"/>
    </location>
</feature>
<keyword evidence="3" id="KW-0808">Transferase</keyword>
<evidence type="ECO:0000256" key="6">
    <source>
        <dbReference type="ARBA" id="ARBA00023180"/>
    </source>
</evidence>
<comment type="similarity">
    <text evidence="2">Belongs to the KDELC family.</text>
</comment>
<dbReference type="PANTHER" id="PTHR12203">
    <property type="entry name" value="KDEL LYS-ASP-GLU-LEU CONTAINING - RELATED"/>
    <property type="match status" value="1"/>
</dbReference>
<sequence>MHRLVLALALNLIAITSGGQIIDPSKTIVWGPGLFPEIVMRSRYFFLQLVDSNGNNITEVEEKNIDIKVVINSENSGGHSCRIWQQKLNCRDGSFIIRYRLYETCYNFHVIVTINNQTIPKAAIHAEGPIYEEECDCPKLSIHEWLHNSKCPSNYSQISNDLREFPQINFDKMRNKIIKEFSRPQSVSLCHYVIKKNKIYRKCYGDHTGFKVFSDSILLSLTRKLVVPDTEFFMNLGDWPLVGIKGTLYPIFSWCASEDTRDIVLPTYDITESSLENMGRVMLDMLSVQGNTRNPWKRKIEKIFWRGRDSRRERLKLIEISRRHPELFNVSITNFFFFRDEISKYGPGQQAISFFDFFDYKYQLNIDGTVAAYRLPYLLAGDSSVFKQESKYYEYFYHHLVPYEHYVPIKADLSDLVEKIQWAMNNDEETRKIARAGRELMRRVALPQDVFCYYVSLLKEWSERIENSVEVLEGMERVQQPENRCNCPISKDEL</sequence>
<protein>
    <submittedName>
        <fullName evidence="14">KDEL motif-containing protein 1</fullName>
    </submittedName>
</protein>
<proteinExistence type="inferred from homology"/>
<dbReference type="InterPro" id="IPR017868">
    <property type="entry name" value="Filamin/ABP280_repeat-like"/>
</dbReference>
<dbReference type="InterPro" id="IPR006598">
    <property type="entry name" value="CAP10"/>
</dbReference>
<dbReference type="GO" id="GO:0046527">
    <property type="term" value="F:glucosyltransferase activity"/>
    <property type="evidence" value="ECO:0007669"/>
    <property type="project" value="TreeGrafter"/>
</dbReference>
<accession>A0A9R1T8E5</accession>
<dbReference type="GeneID" id="105267436"/>
<name>A0A9R1T8E5_9HYME</name>
<evidence type="ECO:0000256" key="8">
    <source>
        <dbReference type="ARBA" id="ARBA00045690"/>
    </source>
</evidence>
<evidence type="ECO:0000256" key="9">
    <source>
        <dbReference type="ARBA" id="ARBA00047553"/>
    </source>
</evidence>
<evidence type="ECO:0000256" key="10">
    <source>
        <dbReference type="ARBA" id="ARBA00049246"/>
    </source>
</evidence>
<evidence type="ECO:0000256" key="5">
    <source>
        <dbReference type="ARBA" id="ARBA00022824"/>
    </source>
</evidence>
<comment type="subcellular location">
    <subcellularLocation>
        <location evidence="1">Endoplasmic reticulum lumen</location>
    </subcellularLocation>
</comment>
<evidence type="ECO:0000313" key="14">
    <source>
        <dbReference type="RefSeq" id="XP_011304596.1"/>
    </source>
</evidence>
<comment type="function">
    <text evidence="8">Protein O-glucosyltransferase. Catalyzes the reaction that attaches glucose through an O-glycosidic linkage to a conserved serine residue found in the consensus sequence C-X-S-X-[PA]-C in epidermal growth factor-like repeats. Regulates Notch signaling by glucosylating Notch in the ER, glucosylation is required for the correct folding and cleavage of Notch.</text>
</comment>
<keyword evidence="5" id="KW-0256">Endoplasmic reticulum</keyword>
<dbReference type="Pfam" id="PF05686">
    <property type="entry name" value="Glyco_transf_90"/>
    <property type="match status" value="1"/>
</dbReference>
<evidence type="ECO:0000256" key="7">
    <source>
        <dbReference type="ARBA" id="ARBA00043952"/>
    </source>
</evidence>
<comment type="catalytic activity">
    <reaction evidence="10">
        <text>L-seryl-[EGF-like domain protein] + UDP-alpha-D-glucose = 3-O-(beta-D-glucosyl)-L-seryl-[EGF-like domain protein] + UDP + H(+)</text>
        <dbReference type="Rhea" id="RHEA:58116"/>
        <dbReference type="Rhea" id="RHEA-COMP:14610"/>
        <dbReference type="Rhea" id="RHEA-COMP:16010"/>
        <dbReference type="ChEBI" id="CHEBI:15378"/>
        <dbReference type="ChEBI" id="CHEBI:29999"/>
        <dbReference type="ChEBI" id="CHEBI:58223"/>
        <dbReference type="ChEBI" id="CHEBI:58885"/>
        <dbReference type="ChEBI" id="CHEBI:140576"/>
    </reaction>
</comment>
<keyword evidence="4 11" id="KW-0732">Signal</keyword>
<dbReference type="Gene3D" id="2.60.40.10">
    <property type="entry name" value="Immunoglobulins"/>
    <property type="match status" value="1"/>
</dbReference>
<feature type="chain" id="PRO_5040440759" evidence="11">
    <location>
        <begin position="19"/>
        <end position="494"/>
    </location>
</feature>
<dbReference type="PANTHER" id="PTHR12203:SF122">
    <property type="entry name" value="GLYCOSYL TRANSFERASE CAP10 DOMAIN-CONTAINING PROTEIN"/>
    <property type="match status" value="1"/>
</dbReference>
<dbReference type="Proteomes" id="UP000694866">
    <property type="component" value="Unplaced"/>
</dbReference>
<dbReference type="Pfam" id="PF00630">
    <property type="entry name" value="Filamin"/>
    <property type="match status" value="1"/>
</dbReference>
<dbReference type="RefSeq" id="XP_011304596.1">
    <property type="nucleotide sequence ID" value="XM_011306294.1"/>
</dbReference>
<dbReference type="OrthoDB" id="541052at2759"/>
<dbReference type="InterPro" id="IPR051091">
    <property type="entry name" value="O-Glucosyltr/Glycosyltrsf_90"/>
</dbReference>
<organism evidence="13 14">
    <name type="scientific">Fopius arisanus</name>
    <dbReference type="NCBI Taxonomy" id="64838"/>
    <lineage>
        <taxon>Eukaryota</taxon>
        <taxon>Metazoa</taxon>
        <taxon>Ecdysozoa</taxon>
        <taxon>Arthropoda</taxon>
        <taxon>Hexapoda</taxon>
        <taxon>Insecta</taxon>
        <taxon>Pterygota</taxon>
        <taxon>Neoptera</taxon>
        <taxon>Endopterygota</taxon>
        <taxon>Hymenoptera</taxon>
        <taxon>Apocrita</taxon>
        <taxon>Ichneumonoidea</taxon>
        <taxon>Braconidae</taxon>
        <taxon>Opiinae</taxon>
        <taxon>Fopius</taxon>
    </lineage>
</organism>
<evidence type="ECO:0000313" key="13">
    <source>
        <dbReference type="Proteomes" id="UP000694866"/>
    </source>
</evidence>
<evidence type="ECO:0000256" key="3">
    <source>
        <dbReference type="ARBA" id="ARBA00022676"/>
    </source>
</evidence>
<feature type="domain" description="Glycosyl transferase CAP10" evidence="12">
    <location>
        <begin position="226"/>
        <end position="461"/>
    </location>
</feature>
<dbReference type="SMART" id="SM00672">
    <property type="entry name" value="CAP10"/>
    <property type="match status" value="1"/>
</dbReference>
<dbReference type="SUPFAM" id="SSF81296">
    <property type="entry name" value="E set domains"/>
    <property type="match status" value="1"/>
</dbReference>
<reference evidence="14" key="1">
    <citation type="submission" date="2025-08" db="UniProtKB">
        <authorList>
            <consortium name="RefSeq"/>
        </authorList>
    </citation>
    <scope>IDENTIFICATION</scope>
    <source>
        <strain evidence="14">USDA-PBARC FA_bdor</strain>
        <tissue evidence="14">Whole organism</tissue>
    </source>
</reference>
<keyword evidence="13" id="KW-1185">Reference proteome</keyword>
<evidence type="ECO:0000256" key="4">
    <source>
        <dbReference type="ARBA" id="ARBA00022729"/>
    </source>
</evidence>
<dbReference type="AlphaFoldDB" id="A0A9R1T8E5"/>
<comment type="pathway">
    <text evidence="7">Protein modification.</text>
</comment>
<evidence type="ECO:0000259" key="12">
    <source>
        <dbReference type="SMART" id="SM00672"/>
    </source>
</evidence>
<dbReference type="InterPro" id="IPR014756">
    <property type="entry name" value="Ig_E-set"/>
</dbReference>